<dbReference type="Gene3D" id="3.20.20.80">
    <property type="entry name" value="Glycosidases"/>
    <property type="match status" value="1"/>
</dbReference>
<dbReference type="GO" id="GO:0000272">
    <property type="term" value="P:polysaccharide catabolic process"/>
    <property type="evidence" value="ECO:0007669"/>
    <property type="project" value="UniProtKB-KW"/>
</dbReference>
<dbReference type="InterPro" id="IPR001223">
    <property type="entry name" value="Glyco_hydro18_cat"/>
</dbReference>
<evidence type="ECO:0000256" key="8">
    <source>
        <dbReference type="ARBA" id="ARBA00023326"/>
    </source>
</evidence>
<evidence type="ECO:0000256" key="6">
    <source>
        <dbReference type="ARBA" id="ARBA00023277"/>
    </source>
</evidence>
<sequence>MAPLAKLVMACLILSSTLVQISEAGSIVTYWGQYTNKTEGTLEEACQSGLYSYINVAYLNQFGYSQDLVLNLSGHYSSGNYTLLGEEIKACQKMGFKVLLSLGGPYGNYSLASSWDAEAVSGQLWSLYLDANSPSSALGGGAAFDGIDFHIERGSPLYYYDLAKKLKEHGAGERNKTIYLSAAPRCLYPDEYLAKAINESVFDFVWVRFYGGSVACEYNAVTGLDNLIISWNAWSLLLKKPAKLFLGVTASQSISGYIPPGVLKGEVIPQINETSRFEGVMVWNRYYDLLTHYSSSIVNDVNLIKLKKPLRYFV</sequence>
<evidence type="ECO:0000256" key="2">
    <source>
        <dbReference type="ARBA" id="ARBA00012729"/>
    </source>
</evidence>
<feature type="signal peptide" evidence="9">
    <location>
        <begin position="1"/>
        <end position="24"/>
    </location>
</feature>
<evidence type="ECO:0000256" key="1">
    <source>
        <dbReference type="ARBA" id="ARBA00000822"/>
    </source>
</evidence>
<evidence type="ECO:0000256" key="4">
    <source>
        <dbReference type="ARBA" id="ARBA00023024"/>
    </source>
</evidence>
<dbReference type="GO" id="GO:0006032">
    <property type="term" value="P:chitin catabolic process"/>
    <property type="evidence" value="ECO:0007669"/>
    <property type="project" value="UniProtKB-KW"/>
</dbReference>
<organism evidence="11 12">
    <name type="scientific">Ziziphus jujuba</name>
    <name type="common">Chinese jujube</name>
    <name type="synonym">Ziziphus sativa</name>
    <dbReference type="NCBI Taxonomy" id="326968"/>
    <lineage>
        <taxon>Eukaryota</taxon>
        <taxon>Viridiplantae</taxon>
        <taxon>Streptophyta</taxon>
        <taxon>Embryophyta</taxon>
        <taxon>Tracheophyta</taxon>
        <taxon>Spermatophyta</taxon>
        <taxon>Magnoliopsida</taxon>
        <taxon>eudicotyledons</taxon>
        <taxon>Gunneridae</taxon>
        <taxon>Pentapetalae</taxon>
        <taxon>rosids</taxon>
        <taxon>fabids</taxon>
        <taxon>Rosales</taxon>
        <taxon>Rhamnaceae</taxon>
        <taxon>Paliureae</taxon>
        <taxon>Ziziphus</taxon>
    </lineage>
</organism>
<dbReference type="InterPro" id="IPR050542">
    <property type="entry name" value="Glycosyl_Hydrlase18_Chitinase"/>
</dbReference>
<name>A0A6P3ZFY8_ZIZJJ</name>
<dbReference type="SUPFAM" id="SSF51445">
    <property type="entry name" value="(Trans)glycosidases"/>
    <property type="match status" value="1"/>
</dbReference>
<accession>A0A6P3ZFY8</accession>
<dbReference type="RefSeq" id="XP_015878284.3">
    <property type="nucleotide sequence ID" value="XM_016022798.4"/>
</dbReference>
<reference evidence="12" key="1">
    <citation type="submission" date="2025-08" db="UniProtKB">
        <authorList>
            <consortium name="RefSeq"/>
        </authorList>
    </citation>
    <scope>IDENTIFICATION</scope>
    <source>
        <tissue evidence="12">Seedling</tissue>
    </source>
</reference>
<comment type="catalytic activity">
    <reaction evidence="1">
        <text>Random endo-hydrolysis of N-acetyl-beta-D-glucosaminide (1-&gt;4)-beta-linkages in chitin and chitodextrins.</text>
        <dbReference type="EC" id="3.2.1.14"/>
    </reaction>
</comment>
<dbReference type="CDD" id="cd02877">
    <property type="entry name" value="GH18_hevamine_XipI_class_III"/>
    <property type="match status" value="1"/>
</dbReference>
<dbReference type="AlphaFoldDB" id="A0A6P3ZFY8"/>
<protein>
    <recommendedName>
        <fullName evidence="2">chitinase</fullName>
        <ecNumber evidence="2">3.2.1.14</ecNumber>
    </recommendedName>
</protein>
<evidence type="ECO:0000256" key="5">
    <source>
        <dbReference type="ARBA" id="ARBA00023157"/>
    </source>
</evidence>
<dbReference type="GO" id="GO:0008843">
    <property type="term" value="F:endochitinase activity"/>
    <property type="evidence" value="ECO:0007669"/>
    <property type="project" value="UniProtKB-EC"/>
</dbReference>
<keyword evidence="7" id="KW-0326">Glycosidase</keyword>
<keyword evidence="5" id="KW-1015">Disulfide bond</keyword>
<keyword evidence="11" id="KW-1185">Reference proteome</keyword>
<keyword evidence="9" id="KW-0732">Signal</keyword>
<gene>
    <name evidence="12" type="primary">LOC107414647</name>
</gene>
<dbReference type="InterPro" id="IPR045321">
    <property type="entry name" value="Cts1-like"/>
</dbReference>
<dbReference type="PANTHER" id="PTHR45708:SF21">
    <property type="entry name" value="ACIDIC ENDOCHITINASE"/>
    <property type="match status" value="1"/>
</dbReference>
<proteinExistence type="predicted"/>
<feature type="domain" description="GH18" evidence="10">
    <location>
        <begin position="25"/>
        <end position="300"/>
    </location>
</feature>
<evidence type="ECO:0000256" key="3">
    <source>
        <dbReference type="ARBA" id="ARBA00022801"/>
    </source>
</evidence>
<feature type="chain" id="PRO_5045861000" description="chitinase" evidence="9">
    <location>
        <begin position="25"/>
        <end position="314"/>
    </location>
</feature>
<evidence type="ECO:0000256" key="7">
    <source>
        <dbReference type="ARBA" id="ARBA00023295"/>
    </source>
</evidence>
<dbReference type="PROSITE" id="PS51910">
    <property type="entry name" value="GH18_2"/>
    <property type="match status" value="1"/>
</dbReference>
<dbReference type="InterPro" id="IPR017853">
    <property type="entry name" value="GH"/>
</dbReference>
<dbReference type="Proteomes" id="UP001652623">
    <property type="component" value="Chromosome 8"/>
</dbReference>
<evidence type="ECO:0000313" key="11">
    <source>
        <dbReference type="Proteomes" id="UP001652623"/>
    </source>
</evidence>
<evidence type="ECO:0000256" key="9">
    <source>
        <dbReference type="SAM" id="SignalP"/>
    </source>
</evidence>
<dbReference type="InParanoid" id="A0A6P3ZFY8"/>
<dbReference type="GO" id="GO:0005576">
    <property type="term" value="C:extracellular region"/>
    <property type="evidence" value="ECO:0007669"/>
    <property type="project" value="TreeGrafter"/>
</dbReference>
<dbReference type="Pfam" id="PF00704">
    <property type="entry name" value="Glyco_hydro_18"/>
    <property type="match status" value="1"/>
</dbReference>
<keyword evidence="4" id="KW-0146">Chitin degradation</keyword>
<keyword evidence="8" id="KW-0624">Polysaccharide degradation</keyword>
<dbReference type="PANTHER" id="PTHR45708">
    <property type="entry name" value="ENDOCHITINASE"/>
    <property type="match status" value="1"/>
</dbReference>
<evidence type="ECO:0000259" key="10">
    <source>
        <dbReference type="PROSITE" id="PS51910"/>
    </source>
</evidence>
<dbReference type="KEGG" id="zju:107414647"/>
<dbReference type="EC" id="3.2.1.14" evidence="2"/>
<evidence type="ECO:0000313" key="12">
    <source>
        <dbReference type="RefSeq" id="XP_015878284.3"/>
    </source>
</evidence>
<dbReference type="GeneID" id="107414647"/>
<keyword evidence="6" id="KW-0119">Carbohydrate metabolism</keyword>
<keyword evidence="3" id="KW-0378">Hydrolase</keyword>